<gene>
    <name evidence="2" type="ORF">LAUMK13_02876</name>
</gene>
<evidence type="ECO:0000313" key="3">
    <source>
        <dbReference type="Proteomes" id="UP000267289"/>
    </source>
</evidence>
<dbReference type="AlphaFoldDB" id="A0A498Q896"/>
<keyword evidence="3" id="KW-1185">Reference proteome</keyword>
<accession>A0A498Q896</accession>
<dbReference type="RefSeq" id="WP_075541358.1">
    <property type="nucleotide sequence ID" value="NZ_UPHQ01000137.1"/>
</dbReference>
<dbReference type="InterPro" id="IPR002145">
    <property type="entry name" value="CopG"/>
</dbReference>
<dbReference type="GO" id="GO:0006355">
    <property type="term" value="P:regulation of DNA-templated transcription"/>
    <property type="evidence" value="ECO:0007669"/>
    <property type="project" value="InterPro"/>
</dbReference>
<dbReference type="Pfam" id="PF01402">
    <property type="entry name" value="RHH_1"/>
    <property type="match status" value="1"/>
</dbReference>
<reference evidence="2 3" key="1">
    <citation type="submission" date="2018-09" db="EMBL/GenBank/DDBJ databases">
        <authorList>
            <person name="Tagini F."/>
        </authorList>
    </citation>
    <scope>NUCLEOTIDE SEQUENCE [LARGE SCALE GENOMIC DNA]</scope>
    <source>
        <strain evidence="2 3">MK13</strain>
    </source>
</reference>
<dbReference type="EMBL" id="UPHQ01000137">
    <property type="protein sequence ID" value="VBA40020.1"/>
    <property type="molecule type" value="Genomic_DNA"/>
</dbReference>
<dbReference type="Proteomes" id="UP000267289">
    <property type="component" value="Unassembled WGS sequence"/>
</dbReference>
<feature type="domain" description="Ribbon-helix-helix protein CopG" evidence="1">
    <location>
        <begin position="5"/>
        <end position="43"/>
    </location>
</feature>
<name>A0A498Q896_9MYCO</name>
<proteinExistence type="predicted"/>
<evidence type="ECO:0000313" key="2">
    <source>
        <dbReference type="EMBL" id="VBA40020.1"/>
    </source>
</evidence>
<protein>
    <submittedName>
        <fullName evidence="2">Antitoxin</fullName>
    </submittedName>
</protein>
<dbReference type="OrthoDB" id="4748025at2"/>
<organism evidence="2 3">
    <name type="scientific">Mycobacterium innocens</name>
    <dbReference type="NCBI Taxonomy" id="2341083"/>
    <lineage>
        <taxon>Bacteria</taxon>
        <taxon>Bacillati</taxon>
        <taxon>Actinomycetota</taxon>
        <taxon>Actinomycetes</taxon>
        <taxon>Mycobacteriales</taxon>
        <taxon>Mycobacteriaceae</taxon>
        <taxon>Mycobacterium</taxon>
    </lineage>
</organism>
<evidence type="ECO:0000259" key="1">
    <source>
        <dbReference type="Pfam" id="PF01402"/>
    </source>
</evidence>
<sequence length="75" mass="8285">MAKEKISVTVDATVLAAADADAKSAGLNRSEMIEQALRNEHLRRALHTYTTHTAPALKIESYAKQVYEANWDEGL</sequence>